<keyword evidence="2" id="KW-1185">Reference proteome</keyword>
<dbReference type="EMBL" id="MW460246">
    <property type="protein sequence ID" value="QRE00420.1"/>
    <property type="molecule type" value="Genomic_DNA"/>
</dbReference>
<reference evidence="1" key="1">
    <citation type="submission" date="2021-01" db="EMBL/GenBank/DDBJ databases">
        <authorList>
            <person name="Rakov C."/>
            <person name="Alkalay-Oren S."/>
            <person name="Coppenhagen-Glazer S."/>
            <person name="Hazan R."/>
        </authorList>
    </citation>
    <scope>NUCLEOTIDE SEQUENCE</scope>
</reference>
<organism evidence="1 2">
    <name type="scientific">Burkholderia phage BCSR52</name>
    <dbReference type="NCBI Taxonomy" id="2805748"/>
    <lineage>
        <taxon>Viruses</taxon>
        <taxon>Duplodnaviria</taxon>
        <taxon>Heunggongvirae</taxon>
        <taxon>Uroviricota</taxon>
        <taxon>Caudoviricetes</taxon>
        <taxon>Lindbergviridae</taxon>
        <taxon>Irusalimvirus</taxon>
        <taxon>Irusalimvirus BCSR52</taxon>
    </lineage>
</organism>
<dbReference type="Proteomes" id="UP000622430">
    <property type="component" value="Segment"/>
</dbReference>
<name>A0A889IQD1_9CAUD</name>
<protein>
    <submittedName>
        <fullName evidence="1">Uncharacterized protein</fullName>
    </submittedName>
</protein>
<evidence type="ECO:0000313" key="2">
    <source>
        <dbReference type="Proteomes" id="UP000622430"/>
    </source>
</evidence>
<sequence length="84" mass="9597">MIEITPGWRFYTADFSLNAKNPNFVGHVSLIRDNANLQAFHKLPEEERENTTILANGRGFTIEEAIDAANERAREIGNIIKDYF</sequence>
<accession>A0A889IQD1</accession>
<evidence type="ECO:0000313" key="1">
    <source>
        <dbReference type="EMBL" id="QRE00420.1"/>
    </source>
</evidence>
<proteinExistence type="predicted"/>